<comment type="caution">
    <text evidence="2">The sequence shown here is derived from an EMBL/GenBank/DDBJ whole genome shotgun (WGS) entry which is preliminary data.</text>
</comment>
<dbReference type="AlphaFoldDB" id="A0A1R2BD51"/>
<dbReference type="PANTHER" id="PTHR21580:SF28">
    <property type="entry name" value="BOREALIN N-TERMINAL DOMAIN-CONTAINING PROTEIN-RELATED"/>
    <property type="match status" value="1"/>
</dbReference>
<feature type="region of interest" description="Disordered" evidence="1">
    <location>
        <begin position="183"/>
        <end position="229"/>
    </location>
</feature>
<reference evidence="2 3" key="1">
    <citation type="submission" date="2016-11" db="EMBL/GenBank/DDBJ databases">
        <title>The macronuclear genome of Stentor coeruleus: a giant cell with tiny introns.</title>
        <authorList>
            <person name="Slabodnick M."/>
            <person name="Ruby J.G."/>
            <person name="Reiff S.B."/>
            <person name="Swart E.C."/>
            <person name="Gosai S."/>
            <person name="Prabakaran S."/>
            <person name="Witkowska E."/>
            <person name="Larue G.E."/>
            <person name="Fisher S."/>
            <person name="Freeman R.M."/>
            <person name="Gunawardena J."/>
            <person name="Chu W."/>
            <person name="Stover N.A."/>
            <person name="Gregory B.D."/>
            <person name="Nowacki M."/>
            <person name="Derisi J."/>
            <person name="Roy S.W."/>
            <person name="Marshall W.F."/>
            <person name="Sood P."/>
        </authorList>
    </citation>
    <scope>NUCLEOTIDE SEQUENCE [LARGE SCALE GENOMIC DNA]</scope>
    <source>
        <strain evidence="2">WM001</strain>
    </source>
</reference>
<dbReference type="Pfam" id="PF07004">
    <property type="entry name" value="SHIPPO-rpt"/>
    <property type="match status" value="9"/>
</dbReference>
<evidence type="ECO:0000256" key="1">
    <source>
        <dbReference type="SAM" id="MobiDB-lite"/>
    </source>
</evidence>
<protein>
    <submittedName>
        <fullName evidence="2">Uncharacterized protein</fullName>
    </submittedName>
</protein>
<evidence type="ECO:0000313" key="2">
    <source>
        <dbReference type="EMBL" id="OMJ74565.1"/>
    </source>
</evidence>
<evidence type="ECO:0000313" key="3">
    <source>
        <dbReference type="Proteomes" id="UP000187209"/>
    </source>
</evidence>
<dbReference type="EMBL" id="MPUH01000742">
    <property type="protein sequence ID" value="OMJ74565.1"/>
    <property type="molecule type" value="Genomic_DNA"/>
</dbReference>
<accession>A0A1R2BD51</accession>
<feature type="region of interest" description="Disordered" evidence="1">
    <location>
        <begin position="488"/>
        <end position="552"/>
    </location>
</feature>
<dbReference type="InterPro" id="IPR010736">
    <property type="entry name" value="SHIPPO-rpt"/>
</dbReference>
<dbReference type="Proteomes" id="UP000187209">
    <property type="component" value="Unassembled WGS sequence"/>
</dbReference>
<dbReference type="InterPro" id="IPR051291">
    <property type="entry name" value="CIMAP"/>
</dbReference>
<proteinExistence type="predicted"/>
<organism evidence="2 3">
    <name type="scientific">Stentor coeruleus</name>
    <dbReference type="NCBI Taxonomy" id="5963"/>
    <lineage>
        <taxon>Eukaryota</taxon>
        <taxon>Sar</taxon>
        <taxon>Alveolata</taxon>
        <taxon>Ciliophora</taxon>
        <taxon>Postciliodesmatophora</taxon>
        <taxon>Heterotrichea</taxon>
        <taxon>Heterotrichida</taxon>
        <taxon>Stentoridae</taxon>
        <taxon>Stentor</taxon>
    </lineage>
</organism>
<sequence>MENIYETSPNRIKDSDCMDLMPSIIQDYSIGPGVYELPSGIPGGPSYSFPQAERFHTPPGLEKLQNSSLTPEKYKEISNTQGSIRARSVPTNDFSKPLISYLSDSPGPGQYEIPSTLYNKSITLGGKFKDLSTLVTPGPGAYDVSLSTELKFPQMKSPKLKPQIPLTANVSLINPLFKTVSPSFSMRTRPRDSSPFNGPGPGSYDLTRSSSPGRITIQGKTKLPGQFSTPGPGTYSLQLSRSSPSFSLGLPHKIDNIPRIPGPGHYNIDKKPSGPSFTIGKRYEKVFEEDLRDFNDLPSTFDTKGAVIFGKAKVNLNNGVPGPGQYTPQDLKSSQGFSQGKSSRDMKILNTPGPGEYNVDKANNGPNYTIGKRYSPVRIDSSPGPGNYDKPEFKTQSPMIRGKPKDIKQSIVPGPGAYDSCRSQSCLSFSQGKSQRMNYEKNDTPGPGAYDLTVKNVQVSGKFNTSQRIPKFKPDSAGEFLKIDMKPAGPSYSIQGKRPQKIRNNTPGPGAYNVNMKTKDKAPAYSMAPRREIVSRLSKTSVKKYTPIRSNR</sequence>
<dbReference type="PANTHER" id="PTHR21580">
    <property type="entry name" value="SHIPPO-1-RELATED"/>
    <property type="match status" value="1"/>
</dbReference>
<dbReference type="OrthoDB" id="429991at2759"/>
<keyword evidence="3" id="KW-1185">Reference proteome</keyword>
<feature type="region of interest" description="Disordered" evidence="1">
    <location>
        <begin position="320"/>
        <end position="400"/>
    </location>
</feature>
<name>A0A1R2BD51_9CILI</name>
<feature type="compositionally biased region" description="Low complexity" evidence="1">
    <location>
        <begin position="332"/>
        <end position="341"/>
    </location>
</feature>
<gene>
    <name evidence="2" type="ORF">SteCoe_26464</name>
</gene>